<dbReference type="RefSeq" id="WP_344890113.1">
    <property type="nucleotide sequence ID" value="NZ_BAABAS010000004.1"/>
</dbReference>
<evidence type="ECO:0000256" key="1">
    <source>
        <dbReference type="SAM" id="MobiDB-lite"/>
    </source>
</evidence>
<dbReference type="EMBL" id="BAABAS010000004">
    <property type="protein sequence ID" value="GAA4225895.1"/>
    <property type="molecule type" value="Genomic_DNA"/>
</dbReference>
<proteinExistence type="predicted"/>
<evidence type="ECO:0000313" key="3">
    <source>
        <dbReference type="Proteomes" id="UP001501710"/>
    </source>
</evidence>
<comment type="caution">
    <text evidence="2">The sequence shown here is derived from an EMBL/GenBank/DDBJ whole genome shotgun (WGS) entry which is preliminary data.</text>
</comment>
<organism evidence="2 3">
    <name type="scientific">Actinomadura meridiana</name>
    <dbReference type="NCBI Taxonomy" id="559626"/>
    <lineage>
        <taxon>Bacteria</taxon>
        <taxon>Bacillati</taxon>
        <taxon>Actinomycetota</taxon>
        <taxon>Actinomycetes</taxon>
        <taxon>Streptosporangiales</taxon>
        <taxon>Thermomonosporaceae</taxon>
        <taxon>Actinomadura</taxon>
    </lineage>
</organism>
<sequence length="63" mass="6412">MAGLPPAGDHATPRRIVDERPLPLTGSTRLGPGGIAGQAWVATGPWLSPHGPRRHAAAEGNSA</sequence>
<evidence type="ECO:0000313" key="2">
    <source>
        <dbReference type="EMBL" id="GAA4225895.1"/>
    </source>
</evidence>
<keyword evidence="3" id="KW-1185">Reference proteome</keyword>
<reference evidence="3" key="1">
    <citation type="journal article" date="2019" name="Int. J. Syst. Evol. Microbiol.">
        <title>The Global Catalogue of Microorganisms (GCM) 10K type strain sequencing project: providing services to taxonomists for standard genome sequencing and annotation.</title>
        <authorList>
            <consortium name="The Broad Institute Genomics Platform"/>
            <consortium name="The Broad Institute Genome Sequencing Center for Infectious Disease"/>
            <person name="Wu L."/>
            <person name="Ma J."/>
        </authorList>
    </citation>
    <scope>NUCLEOTIDE SEQUENCE [LARGE SCALE GENOMIC DNA]</scope>
    <source>
        <strain evidence="3">JCM 17440</strain>
    </source>
</reference>
<protein>
    <submittedName>
        <fullName evidence="2">Uncharacterized protein</fullName>
    </submittedName>
</protein>
<accession>A0ABP8BTL9</accession>
<dbReference type="Proteomes" id="UP001501710">
    <property type="component" value="Unassembled WGS sequence"/>
</dbReference>
<feature type="compositionally biased region" description="Basic and acidic residues" evidence="1">
    <location>
        <begin position="11"/>
        <end position="21"/>
    </location>
</feature>
<feature type="region of interest" description="Disordered" evidence="1">
    <location>
        <begin position="1"/>
        <end position="33"/>
    </location>
</feature>
<name>A0ABP8BTL9_9ACTN</name>
<gene>
    <name evidence="2" type="ORF">GCM10022254_08920</name>
</gene>